<dbReference type="GO" id="GO:0000981">
    <property type="term" value="F:DNA-binding transcription factor activity, RNA polymerase II-specific"/>
    <property type="evidence" value="ECO:0007669"/>
    <property type="project" value="TreeGrafter"/>
</dbReference>
<evidence type="ECO:0000259" key="4">
    <source>
        <dbReference type="PROSITE" id="PS50061"/>
    </source>
</evidence>
<evidence type="ECO:0000313" key="5">
    <source>
        <dbReference type="EMBL" id="KAK9498794.1"/>
    </source>
</evidence>
<dbReference type="InterPro" id="IPR000418">
    <property type="entry name" value="Ets_dom"/>
</dbReference>
<dbReference type="SMART" id="SM00413">
    <property type="entry name" value="ETS"/>
    <property type="match status" value="1"/>
</dbReference>
<keyword evidence="6" id="KW-1185">Reference proteome</keyword>
<comment type="caution">
    <text evidence="5">The sequence shown here is derived from an EMBL/GenBank/DDBJ whole genome shotgun (WGS) entry which is preliminary data.</text>
</comment>
<dbReference type="PANTHER" id="PTHR11849:SF191">
    <property type="entry name" value="ECDYSONE-INDUCED PROTEIN 74EF ISOFORM B"/>
    <property type="match status" value="1"/>
</dbReference>
<comment type="similarity">
    <text evidence="1 3">Belongs to the ETS family.</text>
</comment>
<dbReference type="InterPro" id="IPR046328">
    <property type="entry name" value="ETS_fam"/>
</dbReference>
<dbReference type="GO" id="GO:0030154">
    <property type="term" value="P:cell differentiation"/>
    <property type="evidence" value="ECO:0007669"/>
    <property type="project" value="TreeGrafter"/>
</dbReference>
<dbReference type="Proteomes" id="UP001461498">
    <property type="component" value="Unassembled WGS sequence"/>
</dbReference>
<feature type="domain" description="ETS" evidence="4">
    <location>
        <begin position="1"/>
        <end position="74"/>
    </location>
</feature>
<evidence type="ECO:0000256" key="2">
    <source>
        <dbReference type="ARBA" id="ARBA00023125"/>
    </source>
</evidence>
<name>A0AAW1CMP0_9HEMI</name>
<dbReference type="PROSITE" id="PS50061">
    <property type="entry name" value="ETS_DOMAIN_3"/>
    <property type="match status" value="1"/>
</dbReference>
<protein>
    <recommendedName>
        <fullName evidence="4">ETS domain-containing protein</fullName>
    </recommendedName>
</protein>
<dbReference type="PANTHER" id="PTHR11849">
    <property type="entry name" value="ETS"/>
    <property type="match status" value="1"/>
</dbReference>
<dbReference type="GO" id="GO:0043565">
    <property type="term" value="F:sequence-specific DNA binding"/>
    <property type="evidence" value="ECO:0007669"/>
    <property type="project" value="InterPro"/>
</dbReference>
<dbReference type="PRINTS" id="PR00454">
    <property type="entry name" value="ETSDOMAIN"/>
</dbReference>
<evidence type="ECO:0000256" key="1">
    <source>
        <dbReference type="ARBA" id="ARBA00005562"/>
    </source>
</evidence>
<dbReference type="AlphaFoldDB" id="A0AAW1CMP0"/>
<organism evidence="5 6">
    <name type="scientific">Rhynocoris fuscipes</name>
    <dbReference type="NCBI Taxonomy" id="488301"/>
    <lineage>
        <taxon>Eukaryota</taxon>
        <taxon>Metazoa</taxon>
        <taxon>Ecdysozoa</taxon>
        <taxon>Arthropoda</taxon>
        <taxon>Hexapoda</taxon>
        <taxon>Insecta</taxon>
        <taxon>Pterygota</taxon>
        <taxon>Neoptera</taxon>
        <taxon>Paraneoptera</taxon>
        <taxon>Hemiptera</taxon>
        <taxon>Heteroptera</taxon>
        <taxon>Panheteroptera</taxon>
        <taxon>Cimicomorpha</taxon>
        <taxon>Reduviidae</taxon>
        <taxon>Harpactorinae</taxon>
        <taxon>Harpactorini</taxon>
        <taxon>Rhynocoris</taxon>
    </lineage>
</organism>
<sequence>MLLDDERCYPYIHWIDKPNGHFKVVNSKVVSKLWGLRKNNPEMKFETMARALRYYYQKGILSKVDGQRLVYRFVNIPARDRHREFINFKKDEF</sequence>
<dbReference type="Pfam" id="PF00178">
    <property type="entry name" value="Ets"/>
    <property type="match status" value="1"/>
</dbReference>
<dbReference type="GO" id="GO:0005634">
    <property type="term" value="C:nucleus"/>
    <property type="evidence" value="ECO:0007669"/>
    <property type="project" value="UniProtKB-SubCell"/>
</dbReference>
<keyword evidence="3" id="KW-0539">Nucleus</keyword>
<proteinExistence type="inferred from homology"/>
<dbReference type="EMBL" id="JAPXFL010000012">
    <property type="protein sequence ID" value="KAK9498794.1"/>
    <property type="molecule type" value="Genomic_DNA"/>
</dbReference>
<keyword evidence="2 3" id="KW-0238">DNA-binding</keyword>
<gene>
    <name evidence="5" type="ORF">O3M35_003351</name>
</gene>
<evidence type="ECO:0000256" key="3">
    <source>
        <dbReference type="RuleBase" id="RU004019"/>
    </source>
</evidence>
<dbReference type="InterPro" id="IPR036390">
    <property type="entry name" value="WH_DNA-bd_sf"/>
</dbReference>
<accession>A0AAW1CMP0</accession>
<dbReference type="SUPFAM" id="SSF46785">
    <property type="entry name" value="Winged helix' DNA-binding domain"/>
    <property type="match status" value="1"/>
</dbReference>
<dbReference type="Gene3D" id="1.10.10.10">
    <property type="entry name" value="Winged helix-like DNA-binding domain superfamily/Winged helix DNA-binding domain"/>
    <property type="match status" value="1"/>
</dbReference>
<dbReference type="InterPro" id="IPR036388">
    <property type="entry name" value="WH-like_DNA-bd_sf"/>
</dbReference>
<evidence type="ECO:0000313" key="6">
    <source>
        <dbReference type="Proteomes" id="UP001461498"/>
    </source>
</evidence>
<reference evidence="5 6" key="1">
    <citation type="submission" date="2022-12" db="EMBL/GenBank/DDBJ databases">
        <title>Chromosome-level genome assembly of true bugs.</title>
        <authorList>
            <person name="Ma L."/>
            <person name="Li H."/>
        </authorList>
    </citation>
    <scope>NUCLEOTIDE SEQUENCE [LARGE SCALE GENOMIC DNA]</scope>
    <source>
        <strain evidence="5">Lab_2022b</strain>
    </source>
</reference>
<comment type="subcellular location">
    <subcellularLocation>
        <location evidence="3">Nucleus</location>
    </subcellularLocation>
</comment>